<feature type="compositionally biased region" description="Polar residues" evidence="2">
    <location>
        <begin position="102"/>
        <end position="119"/>
    </location>
</feature>
<evidence type="ECO:0000256" key="1">
    <source>
        <dbReference type="RuleBase" id="RU362114"/>
    </source>
</evidence>
<dbReference type="InterPro" id="IPR051712">
    <property type="entry name" value="ARTD-AVP"/>
</dbReference>
<dbReference type="EMBL" id="JARBDR010000342">
    <property type="protein sequence ID" value="KAJ8313548.1"/>
    <property type="molecule type" value="Genomic_DNA"/>
</dbReference>
<reference evidence="4 5" key="1">
    <citation type="submission" date="2022-12" db="EMBL/GenBank/DDBJ databases">
        <title>Chromosome-level genome of Tegillarca granosa.</title>
        <authorList>
            <person name="Kim J."/>
        </authorList>
    </citation>
    <scope>NUCLEOTIDE SEQUENCE [LARGE SCALE GENOMIC DNA]</scope>
    <source>
        <strain evidence="4">Teg-2019</strain>
        <tissue evidence="4">Adductor muscle</tissue>
    </source>
</reference>
<keyword evidence="5" id="KW-1185">Reference proteome</keyword>
<comment type="caution">
    <text evidence="4">The sequence shown here is derived from an EMBL/GenBank/DDBJ whole genome shotgun (WGS) entry which is preliminary data.</text>
</comment>
<evidence type="ECO:0000313" key="5">
    <source>
        <dbReference type="Proteomes" id="UP001217089"/>
    </source>
</evidence>
<keyword evidence="1" id="KW-0328">Glycosyltransferase</keyword>
<dbReference type="Proteomes" id="UP001217089">
    <property type="component" value="Unassembled WGS sequence"/>
</dbReference>
<dbReference type="InterPro" id="IPR012317">
    <property type="entry name" value="Poly(ADP-ribose)pol_cat_dom"/>
</dbReference>
<dbReference type="Gene3D" id="3.90.228.10">
    <property type="match status" value="1"/>
</dbReference>
<dbReference type="EC" id="2.4.2.-" evidence="1"/>
<dbReference type="PANTHER" id="PTHR45740">
    <property type="entry name" value="POLY [ADP-RIBOSE] POLYMERASE"/>
    <property type="match status" value="1"/>
</dbReference>
<protein>
    <recommendedName>
        <fullName evidence="1">Poly [ADP-ribose] polymerase</fullName>
        <shortName evidence="1">PARP</shortName>
        <ecNumber evidence="1">2.4.2.-</ecNumber>
    </recommendedName>
</protein>
<evidence type="ECO:0000313" key="4">
    <source>
        <dbReference type="EMBL" id="KAJ8313548.1"/>
    </source>
</evidence>
<gene>
    <name evidence="4" type="ORF">KUTeg_008109</name>
</gene>
<name>A0ABQ9F866_TEGGR</name>
<feature type="region of interest" description="Disordered" evidence="2">
    <location>
        <begin position="148"/>
        <end position="176"/>
    </location>
</feature>
<organism evidence="4 5">
    <name type="scientific">Tegillarca granosa</name>
    <name type="common">Malaysian cockle</name>
    <name type="synonym">Anadara granosa</name>
    <dbReference type="NCBI Taxonomy" id="220873"/>
    <lineage>
        <taxon>Eukaryota</taxon>
        <taxon>Metazoa</taxon>
        <taxon>Spiralia</taxon>
        <taxon>Lophotrochozoa</taxon>
        <taxon>Mollusca</taxon>
        <taxon>Bivalvia</taxon>
        <taxon>Autobranchia</taxon>
        <taxon>Pteriomorphia</taxon>
        <taxon>Arcoida</taxon>
        <taxon>Arcoidea</taxon>
        <taxon>Arcidae</taxon>
        <taxon>Tegillarca</taxon>
    </lineage>
</organism>
<evidence type="ECO:0000256" key="2">
    <source>
        <dbReference type="SAM" id="MobiDB-lite"/>
    </source>
</evidence>
<dbReference type="PANTHER" id="PTHR45740:SF2">
    <property type="entry name" value="POLY [ADP-RIBOSE] POLYMERASE"/>
    <property type="match status" value="1"/>
</dbReference>
<feature type="domain" description="PARP catalytic" evidence="3">
    <location>
        <begin position="232"/>
        <end position="453"/>
    </location>
</feature>
<dbReference type="PROSITE" id="PS51059">
    <property type="entry name" value="PARP_CATALYTIC"/>
    <property type="match status" value="1"/>
</dbReference>
<feature type="region of interest" description="Disordered" evidence="2">
    <location>
        <begin position="102"/>
        <end position="125"/>
    </location>
</feature>
<keyword evidence="1" id="KW-0520">NAD</keyword>
<dbReference type="Pfam" id="PF00644">
    <property type="entry name" value="PARP"/>
    <property type="match status" value="1"/>
</dbReference>
<evidence type="ECO:0000259" key="3">
    <source>
        <dbReference type="PROSITE" id="PS51059"/>
    </source>
</evidence>
<proteinExistence type="predicted"/>
<accession>A0ABQ9F866</accession>
<dbReference type="SUPFAM" id="SSF56399">
    <property type="entry name" value="ADP-ribosylation"/>
    <property type="match status" value="1"/>
</dbReference>
<feature type="compositionally biased region" description="Basic and acidic residues" evidence="2">
    <location>
        <begin position="34"/>
        <end position="49"/>
    </location>
</feature>
<feature type="region of interest" description="Disordered" evidence="2">
    <location>
        <begin position="34"/>
        <end position="73"/>
    </location>
</feature>
<sequence>MAASKPLKETDSKTDTDKDFELAYLLQYQEIATEKHKEKNREKSKEHVGKNITSNQLCDTEVDGPENDSYKGVECSDHKRTMAASKNRHQWRTVNYEAPSLIQNSDSSDVNLSQVSASDFPSDEDEAAYEIQQLLQSNTITAEQAENIRKNNSRKNVRRPSREHDKYYDSDDADDDDEMAKEIESLRQAGSITSNQAESILDNRKTLKQLNEDQTNPSDSGHIPYPFDKNGIPVNWSLRDFNNEASNSLFSIVELFPGDTEYDQIDQELTEAGIEITKLERLENTDLLHRYQSEIQHIKQRRPKEFKLNSRYLYHGTKVDKLRICEEGLDQRLSRMGFFGKGIYFSDNPLKCVHYAGSGDDLQESYILKCRVILGDSKVYKDGQYDTSLKREPEKETPTGGYRFYDSVVEQIKKDKAMWIRLQKLNGVPVDDDMAATLTNQIPLQQILIQLVK</sequence>
<keyword evidence="1" id="KW-0808">Transferase</keyword>
<feature type="compositionally biased region" description="Basic and acidic residues" evidence="2">
    <location>
        <begin position="160"/>
        <end position="169"/>
    </location>
</feature>